<evidence type="ECO:0000313" key="7">
    <source>
        <dbReference type="Proteomes" id="UP001596528"/>
    </source>
</evidence>
<comment type="function">
    <text evidence="5">Part of the twin-arginine translocation (Tat) system that transports large folded proteins containing a characteristic twin-arginine motif in their signal peptide across membranes.</text>
</comment>
<keyword evidence="3 5" id="KW-1133">Transmembrane helix</keyword>
<feature type="transmembrane region" description="Helical" evidence="5">
    <location>
        <begin position="76"/>
        <end position="97"/>
    </location>
</feature>
<protein>
    <recommendedName>
        <fullName evidence="5">Sec-independent protein translocase protein TatC</fullName>
    </recommendedName>
</protein>
<evidence type="ECO:0000256" key="4">
    <source>
        <dbReference type="ARBA" id="ARBA00023136"/>
    </source>
</evidence>
<evidence type="ECO:0000256" key="3">
    <source>
        <dbReference type="ARBA" id="ARBA00022989"/>
    </source>
</evidence>
<keyword evidence="4 5" id="KW-0472">Membrane</keyword>
<keyword evidence="5" id="KW-1003">Cell membrane</keyword>
<dbReference type="PROSITE" id="PS01218">
    <property type="entry name" value="TATC"/>
    <property type="match status" value="1"/>
</dbReference>
<dbReference type="HAMAP" id="MF_00902">
    <property type="entry name" value="TatC"/>
    <property type="match status" value="1"/>
</dbReference>
<dbReference type="InterPro" id="IPR019820">
    <property type="entry name" value="Sec-indep_translocase_CS"/>
</dbReference>
<dbReference type="RefSeq" id="WP_246068174.1">
    <property type="nucleotide sequence ID" value="NZ_JBHTGQ010000015.1"/>
</dbReference>
<evidence type="ECO:0000256" key="5">
    <source>
        <dbReference type="HAMAP-Rule" id="MF_00902"/>
    </source>
</evidence>
<keyword evidence="5" id="KW-0811">Translocation</keyword>
<name>A0ABW2V0E1_9BACL</name>
<feature type="transmembrane region" description="Helical" evidence="5">
    <location>
        <begin position="225"/>
        <end position="246"/>
    </location>
</feature>
<dbReference type="PANTHER" id="PTHR30371:SF0">
    <property type="entry name" value="SEC-INDEPENDENT PROTEIN TRANSLOCASE PROTEIN TATC, CHLOROPLASTIC-RELATED"/>
    <property type="match status" value="1"/>
</dbReference>
<dbReference type="InterPro" id="IPR002033">
    <property type="entry name" value="TatC"/>
</dbReference>
<feature type="transmembrane region" description="Helical" evidence="5">
    <location>
        <begin position="200"/>
        <end position="219"/>
    </location>
</feature>
<feature type="transmembrane region" description="Helical" evidence="5">
    <location>
        <begin position="118"/>
        <end position="144"/>
    </location>
</feature>
<dbReference type="Pfam" id="PF00902">
    <property type="entry name" value="TatC"/>
    <property type="match status" value="1"/>
</dbReference>
<accession>A0ABW2V0E1</accession>
<dbReference type="Proteomes" id="UP001596528">
    <property type="component" value="Unassembled WGS sequence"/>
</dbReference>
<keyword evidence="5" id="KW-0653">Protein transport</keyword>
<comment type="subcellular location">
    <subcellularLocation>
        <location evidence="5">Cell membrane</location>
        <topology evidence="5">Multi-pass membrane protein</topology>
    </subcellularLocation>
    <subcellularLocation>
        <location evidence="1">Membrane</location>
        <topology evidence="1">Multi-pass membrane protein</topology>
    </subcellularLocation>
</comment>
<keyword evidence="7" id="KW-1185">Reference proteome</keyword>
<dbReference type="EMBL" id="JBHTGQ010000015">
    <property type="protein sequence ID" value="MFC7749622.1"/>
    <property type="molecule type" value="Genomic_DNA"/>
</dbReference>
<evidence type="ECO:0000256" key="1">
    <source>
        <dbReference type="ARBA" id="ARBA00004141"/>
    </source>
</evidence>
<feature type="transmembrane region" description="Helical" evidence="5">
    <location>
        <begin position="164"/>
        <end position="188"/>
    </location>
</feature>
<gene>
    <name evidence="5 6" type="primary">tatC</name>
    <name evidence="6" type="ORF">ACFQWB_06680</name>
</gene>
<comment type="subunit">
    <text evidence="5">Forms a complex with TatA.</text>
</comment>
<sequence length="269" mass="30525">MAVASDSGRSRGKSADELPVLEHLGELRRRLIYCIVFLVIAMGVGLFFAGSVIEFLKTQPPAKDITWNAFAPWEPIRLYMMFAFIIGLAASLPFILWQIWLFVRPGLRPDERRATVKYIPAGVILFLLGLAFGYFVVFPMAFYFTSSVAQNLNITETYGIAQYFSFMLNILLPIALLFELPIAVMFLTRIRVLSPARLRKLRRFAYLALVIVAAFVTPPDVISDILVSVPMIALYEASVLMSAWVYRRRQAEDEAWEKRWADAEPEAAD</sequence>
<feature type="transmembrane region" description="Helical" evidence="5">
    <location>
        <begin position="31"/>
        <end position="56"/>
    </location>
</feature>
<organism evidence="6 7">
    <name type="scientific">Paenibacillus thermoaerophilus</name>
    <dbReference type="NCBI Taxonomy" id="1215385"/>
    <lineage>
        <taxon>Bacteria</taxon>
        <taxon>Bacillati</taxon>
        <taxon>Bacillota</taxon>
        <taxon>Bacilli</taxon>
        <taxon>Bacillales</taxon>
        <taxon>Paenibacillaceae</taxon>
        <taxon>Paenibacillus</taxon>
    </lineage>
</organism>
<keyword evidence="2 5" id="KW-0812">Transmembrane</keyword>
<comment type="caution">
    <text evidence="6">The sequence shown here is derived from an EMBL/GenBank/DDBJ whole genome shotgun (WGS) entry which is preliminary data.</text>
</comment>
<proteinExistence type="inferred from homology"/>
<keyword evidence="5" id="KW-0813">Transport</keyword>
<evidence type="ECO:0000313" key="6">
    <source>
        <dbReference type="EMBL" id="MFC7749622.1"/>
    </source>
</evidence>
<dbReference type="NCBIfam" id="TIGR00945">
    <property type="entry name" value="tatC"/>
    <property type="match status" value="1"/>
</dbReference>
<comment type="similarity">
    <text evidence="5">Belongs to the TatC family.</text>
</comment>
<dbReference type="PANTHER" id="PTHR30371">
    <property type="entry name" value="SEC-INDEPENDENT PROTEIN TRANSLOCASE PROTEIN TATC"/>
    <property type="match status" value="1"/>
</dbReference>
<reference evidence="7" key="1">
    <citation type="journal article" date="2019" name="Int. J. Syst. Evol. Microbiol.">
        <title>The Global Catalogue of Microorganisms (GCM) 10K type strain sequencing project: providing services to taxonomists for standard genome sequencing and annotation.</title>
        <authorList>
            <consortium name="The Broad Institute Genomics Platform"/>
            <consortium name="The Broad Institute Genome Sequencing Center for Infectious Disease"/>
            <person name="Wu L."/>
            <person name="Ma J."/>
        </authorList>
    </citation>
    <scope>NUCLEOTIDE SEQUENCE [LARGE SCALE GENOMIC DNA]</scope>
    <source>
        <strain evidence="7">JCM 18657</strain>
    </source>
</reference>
<dbReference type="PRINTS" id="PR01840">
    <property type="entry name" value="TATCFAMILY"/>
</dbReference>
<evidence type="ECO:0000256" key="2">
    <source>
        <dbReference type="ARBA" id="ARBA00022692"/>
    </source>
</evidence>